<comment type="similarity">
    <text evidence="1 5 6">Belongs to the universal ribosomal protein uL5 family.</text>
</comment>
<protein>
    <recommendedName>
        <fullName evidence="4 5">Large ribosomal subunit protein uL5c</fullName>
    </recommendedName>
</protein>
<dbReference type="InterPro" id="IPR022803">
    <property type="entry name" value="Ribosomal_uL5_dom_sf"/>
</dbReference>
<keyword evidence="5" id="KW-0694">RNA-binding</keyword>
<evidence type="ECO:0000256" key="1">
    <source>
        <dbReference type="ARBA" id="ARBA00008553"/>
    </source>
</evidence>
<keyword evidence="2 5" id="KW-0689">Ribosomal protein</keyword>
<gene>
    <name evidence="5 9" type="primary">rpl5</name>
</gene>
<comment type="subcellular location">
    <subcellularLocation>
        <location evidence="5">Plastid</location>
        <location evidence="5">Chloroplast</location>
    </subcellularLocation>
</comment>
<keyword evidence="3 5" id="KW-0687">Ribonucleoprotein</keyword>
<evidence type="ECO:0000259" key="7">
    <source>
        <dbReference type="Pfam" id="PF00281"/>
    </source>
</evidence>
<evidence type="ECO:0000256" key="2">
    <source>
        <dbReference type="ARBA" id="ARBA00022980"/>
    </source>
</evidence>
<keyword evidence="9" id="KW-0150">Chloroplast</keyword>
<dbReference type="GO" id="GO:0019843">
    <property type="term" value="F:rRNA binding"/>
    <property type="evidence" value="ECO:0007669"/>
    <property type="project" value="UniProtKB-UniRule"/>
</dbReference>
<keyword evidence="9" id="KW-0934">Plastid</keyword>
<feature type="domain" description="Large ribosomal subunit protein uL5 N-terminal" evidence="7">
    <location>
        <begin position="28"/>
        <end position="84"/>
    </location>
</feature>
<keyword evidence="5" id="KW-0699">rRNA-binding</keyword>
<geneLocation type="chloroplast" evidence="9"/>
<evidence type="ECO:0000256" key="6">
    <source>
        <dbReference type="RuleBase" id="RU003930"/>
    </source>
</evidence>
<dbReference type="InterPro" id="IPR031309">
    <property type="entry name" value="Ribosomal_uL5_C"/>
</dbReference>
<dbReference type="GO" id="GO:1990904">
    <property type="term" value="C:ribonucleoprotein complex"/>
    <property type="evidence" value="ECO:0007669"/>
    <property type="project" value="UniProtKB-KW"/>
</dbReference>
<evidence type="ECO:0000256" key="5">
    <source>
        <dbReference type="HAMAP-Rule" id="MF_01333"/>
    </source>
</evidence>
<dbReference type="RefSeq" id="YP_009254381.1">
    <property type="nucleotide sequence ID" value="NC_030220.1"/>
</dbReference>
<accession>A0A170TMA3</accession>
<dbReference type="InterPro" id="IPR020930">
    <property type="entry name" value="Ribosomal_uL5_bac-type"/>
</dbReference>
<dbReference type="Gene3D" id="3.30.1440.10">
    <property type="match status" value="1"/>
</dbReference>
<feature type="domain" description="Large ribosomal subunit protein uL5 C-terminal" evidence="8">
    <location>
        <begin position="88"/>
        <end position="181"/>
    </location>
</feature>
<dbReference type="InterPro" id="IPR031310">
    <property type="entry name" value="Ribosomal_uL5_N"/>
</dbReference>
<dbReference type="GO" id="GO:0006412">
    <property type="term" value="P:translation"/>
    <property type="evidence" value="ECO:0007669"/>
    <property type="project" value="UniProtKB-UniRule"/>
</dbReference>
<dbReference type="GeneID" id="27911591"/>
<dbReference type="SUPFAM" id="SSF55282">
    <property type="entry name" value="RL5-like"/>
    <property type="match status" value="1"/>
</dbReference>
<evidence type="ECO:0000256" key="4">
    <source>
        <dbReference type="ARBA" id="ARBA00035210"/>
    </source>
</evidence>
<dbReference type="FunFam" id="3.30.1440.10:FF:000001">
    <property type="entry name" value="50S ribosomal protein L5"/>
    <property type="match status" value="1"/>
</dbReference>
<dbReference type="Pfam" id="PF00281">
    <property type="entry name" value="Ribosomal_L5"/>
    <property type="match status" value="1"/>
</dbReference>
<dbReference type="GO" id="GO:0005840">
    <property type="term" value="C:ribosome"/>
    <property type="evidence" value="ECO:0007669"/>
    <property type="project" value="UniProtKB-KW"/>
</dbReference>
<dbReference type="InterPro" id="IPR002132">
    <property type="entry name" value="Ribosomal_uL5"/>
</dbReference>
<comment type="function">
    <text evidence="5">Binds 5S rRNA, forms part of the central protuberance of the 50S subunit.</text>
</comment>
<dbReference type="PIRSF" id="PIRSF002161">
    <property type="entry name" value="Ribosomal_L5"/>
    <property type="match status" value="1"/>
</dbReference>
<dbReference type="PANTHER" id="PTHR11994">
    <property type="entry name" value="60S RIBOSOMAL PROTEIN L11-RELATED"/>
    <property type="match status" value="1"/>
</dbReference>
<evidence type="ECO:0000259" key="8">
    <source>
        <dbReference type="Pfam" id="PF00673"/>
    </source>
</evidence>
<dbReference type="GO" id="GO:0009507">
    <property type="term" value="C:chloroplast"/>
    <property type="evidence" value="ECO:0007669"/>
    <property type="project" value="UniProtKB-SubCell"/>
</dbReference>
<evidence type="ECO:0000256" key="3">
    <source>
        <dbReference type="ARBA" id="ARBA00023274"/>
    </source>
</evidence>
<name>A0A170TMA3_9VIRI</name>
<dbReference type="NCBIfam" id="NF000585">
    <property type="entry name" value="PRK00010.1"/>
    <property type="match status" value="1"/>
</dbReference>
<dbReference type="GO" id="GO:0003735">
    <property type="term" value="F:structural constituent of ribosome"/>
    <property type="evidence" value="ECO:0007669"/>
    <property type="project" value="InterPro"/>
</dbReference>
<proteinExistence type="inferred from homology"/>
<sequence>MNIQTQNFYNFYIEKVRPELASYLKIKNLHQLPKIKKIVINRGLGQLVQNPKQITNSLNELALISGQFGIIRKSKKSIANFKIRENMPVGILITLRGKKMYAFLDRLINFSLARIRDFRGLSHKNFDGNGNFNFGLNEQFMFPEINFESVKNIEGLNITIVTTTENDNISWFLLSCFGFPFDKKFEKQTF</sequence>
<reference evidence="9" key="1">
    <citation type="journal article" date="2016" name="Sci. Rep.">
        <title>Chloroplast phylogenomics reveal the deepest branching clade of the Chlorophyta, Palmophyllophyceae class. nov.</title>
        <authorList>
            <person name="Leliaert F."/>
            <person name="Tronholm A."/>
            <person name="Lemieux C."/>
            <person name="Turmel M."/>
            <person name="DePriest M.S."/>
            <person name="Bhattacharya D."/>
            <person name="Karol K.G."/>
            <person name="Fredericq S."/>
            <person name="Zechman F.W."/>
            <person name="Lopez-Bautista J."/>
        </authorList>
    </citation>
    <scope>NUCLEOTIDE SEQUENCE</scope>
</reference>
<organism evidence="9">
    <name type="scientific">Verdigellas peltata</name>
    <dbReference type="NCBI Taxonomy" id="542676"/>
    <lineage>
        <taxon>Eukaryota</taxon>
        <taxon>Viridiplantae</taxon>
        <taxon>Prasinodermophyta</taxon>
        <taxon>Palmophyllophyceae</taxon>
        <taxon>Palmophyllales</taxon>
        <taxon>Palmophyllaceae</taxon>
        <taxon>Verdigellas</taxon>
    </lineage>
</organism>
<dbReference type="HAMAP" id="MF_01333_B">
    <property type="entry name" value="Ribosomal_uL5_B"/>
    <property type="match status" value="1"/>
</dbReference>
<dbReference type="Pfam" id="PF00673">
    <property type="entry name" value="Ribosomal_L5_C"/>
    <property type="match status" value="1"/>
</dbReference>
<dbReference type="AlphaFoldDB" id="A0A170TMA3"/>
<comment type="subunit">
    <text evidence="5">Part of the 50S ribosomal subunit; contacts the 5S rRNA.</text>
</comment>
<evidence type="ECO:0000313" key="9">
    <source>
        <dbReference type="EMBL" id="CZF96634.1"/>
    </source>
</evidence>
<dbReference type="EMBL" id="LT174527">
    <property type="protein sequence ID" value="CZF96634.1"/>
    <property type="molecule type" value="Genomic_DNA"/>
</dbReference>